<dbReference type="PANTHER" id="PTHR23420:SF0">
    <property type="entry name" value="ADENOSYLHOMOCYSTEINASE"/>
    <property type="match status" value="1"/>
</dbReference>
<dbReference type="SMART" id="SM00997">
    <property type="entry name" value="AdoHcyase_NAD"/>
    <property type="match status" value="1"/>
</dbReference>
<comment type="caution">
    <text evidence="8">The sequence shown here is derived from an EMBL/GenBank/DDBJ whole genome shotgun (WGS) entry which is preliminary data.</text>
</comment>
<comment type="similarity">
    <text evidence="1 4 6">Belongs to the adenosylhomocysteinase family.</text>
</comment>
<dbReference type="InterPro" id="IPR020082">
    <property type="entry name" value="S-Ado-L-homoCys_hydrolase_CS"/>
</dbReference>
<evidence type="ECO:0000313" key="9">
    <source>
        <dbReference type="Proteomes" id="UP001476807"/>
    </source>
</evidence>
<dbReference type="Proteomes" id="UP001476807">
    <property type="component" value="Unassembled WGS sequence"/>
</dbReference>
<dbReference type="InterPro" id="IPR000043">
    <property type="entry name" value="Adenosylhomocysteinase-like"/>
</dbReference>
<evidence type="ECO:0000256" key="1">
    <source>
        <dbReference type="ARBA" id="ARBA00007122"/>
    </source>
</evidence>
<feature type="binding site" evidence="4">
    <location>
        <position position="159"/>
    </location>
    <ligand>
        <name>substrate</name>
    </ligand>
</feature>
<accession>A0ABV1RW78</accession>
<name>A0ABV1RW78_9BACT</name>
<evidence type="ECO:0000256" key="5">
    <source>
        <dbReference type="RuleBase" id="RU000548"/>
    </source>
</evidence>
<dbReference type="RefSeq" id="WP_350413077.1">
    <property type="nucleotide sequence ID" value="NZ_JBEOKT010000012.1"/>
</dbReference>
<feature type="binding site" evidence="4">
    <location>
        <position position="58"/>
    </location>
    <ligand>
        <name>substrate</name>
    </ligand>
</feature>
<dbReference type="NCBIfam" id="TIGR00936">
    <property type="entry name" value="ahcY"/>
    <property type="match status" value="1"/>
</dbReference>
<dbReference type="PIRSF" id="PIRSF001109">
    <property type="entry name" value="Ad_hcy_hydrolase"/>
    <property type="match status" value="1"/>
</dbReference>
<dbReference type="EMBL" id="JBEOKT010000012">
    <property type="protein sequence ID" value="MER2998623.1"/>
    <property type="molecule type" value="Genomic_DNA"/>
</dbReference>
<dbReference type="PANTHER" id="PTHR23420">
    <property type="entry name" value="ADENOSYLHOMOCYSTEINASE"/>
    <property type="match status" value="1"/>
</dbReference>
<dbReference type="Pfam" id="PF05221">
    <property type="entry name" value="AdoHcyase"/>
    <property type="match status" value="2"/>
</dbReference>
<feature type="binding site" evidence="4">
    <location>
        <position position="134"/>
    </location>
    <ligand>
        <name>substrate</name>
    </ligand>
</feature>
<protein>
    <recommendedName>
        <fullName evidence="4">Adenosylhomocysteinase</fullName>
        <ecNumber evidence="4">3.13.2.1</ecNumber>
    </recommendedName>
    <alternativeName>
        <fullName evidence="4">S-adenosyl-L-homocysteine hydrolase</fullName>
        <shortName evidence="4">AdoHcyase</shortName>
    </alternativeName>
</protein>
<comment type="function">
    <text evidence="4">May play a key role in the regulation of the intracellular concentration of adenosylhomocysteine.</text>
</comment>
<dbReference type="PROSITE" id="PS00738">
    <property type="entry name" value="ADOHCYASE_1"/>
    <property type="match status" value="1"/>
</dbReference>
<keyword evidence="2 4" id="KW-0554">One-carbon metabolism</keyword>
<feature type="binding site" evidence="4">
    <location>
        <begin position="302"/>
        <end position="304"/>
    </location>
    <ligand>
        <name>NAD(+)</name>
        <dbReference type="ChEBI" id="CHEBI:57540"/>
    </ligand>
</feature>
<feature type="binding site" evidence="4">
    <location>
        <begin position="160"/>
        <end position="162"/>
    </location>
    <ligand>
        <name>NAD(+)</name>
        <dbReference type="ChEBI" id="CHEBI:57540"/>
    </ligand>
</feature>
<feature type="domain" description="S-adenosyl-L-homocysteine hydrolase NAD binding" evidence="7">
    <location>
        <begin position="194"/>
        <end position="355"/>
    </location>
</feature>
<keyword evidence="3 4" id="KW-0520">NAD</keyword>
<organism evidence="8 9">
    <name type="scientific">Pontibacter populi</name>
    <dbReference type="NCBI Taxonomy" id="890055"/>
    <lineage>
        <taxon>Bacteria</taxon>
        <taxon>Pseudomonadati</taxon>
        <taxon>Bacteroidota</taxon>
        <taxon>Cytophagia</taxon>
        <taxon>Cytophagales</taxon>
        <taxon>Hymenobacteraceae</taxon>
        <taxon>Pontibacter</taxon>
    </lineage>
</organism>
<dbReference type="Gene3D" id="3.40.50.720">
    <property type="entry name" value="NAD(P)-binding Rossmann-like Domain"/>
    <property type="match status" value="1"/>
</dbReference>
<evidence type="ECO:0000256" key="3">
    <source>
        <dbReference type="ARBA" id="ARBA00023027"/>
    </source>
</evidence>
<dbReference type="EC" id="3.13.2.1" evidence="4"/>
<dbReference type="NCBIfam" id="NF004005">
    <property type="entry name" value="PRK05476.2-3"/>
    <property type="match status" value="1"/>
</dbReference>
<feature type="binding site" evidence="4">
    <location>
        <begin position="223"/>
        <end position="228"/>
    </location>
    <ligand>
        <name>NAD(+)</name>
        <dbReference type="ChEBI" id="CHEBI:57540"/>
    </ligand>
</feature>
<dbReference type="HAMAP" id="MF_00563">
    <property type="entry name" value="AdoHcyase"/>
    <property type="match status" value="1"/>
</dbReference>
<evidence type="ECO:0000256" key="6">
    <source>
        <dbReference type="RuleBase" id="RU004166"/>
    </source>
</evidence>
<comment type="subcellular location">
    <subcellularLocation>
        <location evidence="4">Cytoplasm</location>
    </subcellularLocation>
</comment>
<dbReference type="Pfam" id="PF00670">
    <property type="entry name" value="AdoHcyase_NAD"/>
    <property type="match status" value="1"/>
</dbReference>
<dbReference type="CDD" id="cd00401">
    <property type="entry name" value="SAHH"/>
    <property type="match status" value="1"/>
</dbReference>
<dbReference type="Gene3D" id="3.40.50.1480">
    <property type="entry name" value="Adenosylhomocysteinase-like"/>
    <property type="match status" value="3"/>
</dbReference>
<proteinExistence type="inferred from homology"/>
<feature type="binding site" evidence="4">
    <location>
        <position position="349"/>
    </location>
    <ligand>
        <name>NAD(+)</name>
        <dbReference type="ChEBI" id="CHEBI:57540"/>
    </ligand>
</feature>
<keyword evidence="4 5" id="KW-0378">Hydrolase</keyword>
<feature type="binding site" evidence="4">
    <location>
        <position position="246"/>
    </location>
    <ligand>
        <name>NAD(+)</name>
        <dbReference type="ChEBI" id="CHEBI:57540"/>
    </ligand>
</feature>
<evidence type="ECO:0000259" key="7">
    <source>
        <dbReference type="SMART" id="SM00997"/>
    </source>
</evidence>
<dbReference type="InterPro" id="IPR036291">
    <property type="entry name" value="NAD(P)-bd_dom_sf"/>
</dbReference>
<feature type="binding site" evidence="4">
    <location>
        <position position="194"/>
    </location>
    <ligand>
        <name>NAD(+)</name>
        <dbReference type="ChEBI" id="CHEBI:57540"/>
    </ligand>
</feature>
<keyword evidence="9" id="KW-1185">Reference proteome</keyword>
<sequence>MVDTFLKYKVKDISLAAWGRKEIKLAEAEMPGLMAIREEYGPSKPLAGARIAGCLHMTIQTAVLIETLVELGAEVTWSSCNIFSTQDHAAAAIAAAGISVYAWKGMTAEEFDWCIEQTLFFGEDRKPLNMILDDGGDLTNMVLDVYPQLAPGIKGLSEETTTGVHRLYERMKNGTLTMPAINVNDSVTKSKFDNKYGCKESLVDAIRRATDVMMAGKVAVVAGYGDVGKGSAASLRGAGARVIVTEIDPICALQAAMDGFAVKKMVDAIKEADIVVTATGNKDIITEEHFRSLKDKAIVCNIGHFDNEIDMAWLNGAYGHTKDEIKPQVDLYNIEGKDVIVLAEGRLVNLGCATGHPSFVMSNSFSNQTLAQLELWTNADAYENKVYTLPKQLDEKVARLHLSKIGVELDELRPDQASYIGVEVEGPYKPEYYRY</sequence>
<dbReference type="SUPFAM" id="SSF51735">
    <property type="entry name" value="NAD(P)-binding Rossmann-fold domains"/>
    <property type="match status" value="1"/>
</dbReference>
<dbReference type="SMART" id="SM00996">
    <property type="entry name" value="AdoHcyase"/>
    <property type="match status" value="1"/>
</dbReference>
<evidence type="ECO:0000313" key="8">
    <source>
        <dbReference type="EMBL" id="MER2998623.1"/>
    </source>
</evidence>
<gene>
    <name evidence="4 8" type="primary">ahcY</name>
    <name evidence="8" type="ORF">ABS362_13800</name>
</gene>
<feature type="binding site" evidence="4">
    <location>
        <position position="193"/>
    </location>
    <ligand>
        <name>substrate</name>
    </ligand>
</feature>
<dbReference type="InterPro" id="IPR042172">
    <property type="entry name" value="Adenosylhomocyst_ase-like_sf"/>
</dbReference>
<reference evidence="8 9" key="1">
    <citation type="submission" date="2024-06" db="EMBL/GenBank/DDBJ databases">
        <title>Pontibacter populi HYL7-15.</title>
        <authorList>
            <person name="Kim M.K."/>
        </authorList>
    </citation>
    <scope>NUCLEOTIDE SEQUENCE [LARGE SCALE GENOMIC DNA]</scope>
    <source>
        <strain evidence="8 9">HYL7-15</strain>
    </source>
</reference>
<feature type="binding site" evidence="4">
    <location>
        <position position="281"/>
    </location>
    <ligand>
        <name>NAD(+)</name>
        <dbReference type="ChEBI" id="CHEBI:57540"/>
    </ligand>
</feature>
<dbReference type="PROSITE" id="PS00739">
    <property type="entry name" value="ADOHCYASE_2"/>
    <property type="match status" value="1"/>
</dbReference>
<comment type="cofactor">
    <cofactor evidence="4 5">
        <name>NAD(+)</name>
        <dbReference type="ChEBI" id="CHEBI:57540"/>
    </cofactor>
    <text evidence="4 5">Binds 1 NAD(+) per subunit.</text>
</comment>
<keyword evidence="4" id="KW-0963">Cytoplasm</keyword>
<comment type="pathway">
    <text evidence="4 5">Amino-acid biosynthesis; L-homocysteine biosynthesis; L-homocysteine from S-adenosyl-L-homocysteine: step 1/1.</text>
</comment>
<dbReference type="SUPFAM" id="SSF52283">
    <property type="entry name" value="Formate/glycerate dehydrogenase catalytic domain-like"/>
    <property type="match status" value="1"/>
</dbReference>
<feature type="binding site" evidence="4">
    <location>
        <position position="189"/>
    </location>
    <ligand>
        <name>substrate</name>
    </ligand>
</feature>
<evidence type="ECO:0000256" key="4">
    <source>
        <dbReference type="HAMAP-Rule" id="MF_00563"/>
    </source>
</evidence>
<dbReference type="InterPro" id="IPR015878">
    <property type="entry name" value="Ado_hCys_hydrolase_NAD-bd"/>
</dbReference>
<evidence type="ECO:0000256" key="2">
    <source>
        <dbReference type="ARBA" id="ARBA00022563"/>
    </source>
</evidence>
<comment type="catalytic activity">
    <reaction evidence="4 5">
        <text>S-adenosyl-L-homocysteine + H2O = L-homocysteine + adenosine</text>
        <dbReference type="Rhea" id="RHEA:21708"/>
        <dbReference type="ChEBI" id="CHEBI:15377"/>
        <dbReference type="ChEBI" id="CHEBI:16335"/>
        <dbReference type="ChEBI" id="CHEBI:57856"/>
        <dbReference type="ChEBI" id="CHEBI:58199"/>
        <dbReference type="EC" id="3.13.2.1"/>
    </reaction>
</comment>